<comment type="caution">
    <text evidence="7">The sequence shown here is derived from an EMBL/GenBank/DDBJ whole genome shotgun (WGS) entry which is preliminary data.</text>
</comment>
<sequence>MSDRIKHLSIVSSIILVLALFLKRNYDLKLTERLMHVHDGLIRAEQKIQLQHRTKVGVGFGGCHDAFLPALEAWKGLQLTPSNELVHHNLINNKTELEQLFNYFFYHGAAVERYVKNPEFFKEIVSFAKSYADTRWHVGGNAPVMAQRLAMEGSDVLLGARKSPNVLFGDNVKGIGDQDEDDVHVILEYDKNEVWGNITTPRANRLIVHSDQYNPMLNMIEEFEVELKKFQPRLFVLGGLQMMDNFPFEEGVRSSRFLVLQNFLSAMPTSTLIHFEMASFAEEDLVHELIDKVLPYADSLGMNEQELPNILAVLNKKPVQLVADSNPRVVTALDDIRELFRAVGNLNGSRRLTRVHVHTLAYQAVVTVKGSPWKNTMSAAAKSALVANRHVCGNSTINLEKARIILDESFRSSRIEGSERIFLKDERPVSCWEENDMLFCVAPNLVCTHIFQTGGGGDNISAAGLSLQIVD</sequence>
<protein>
    <recommendedName>
        <fullName evidence="9">ADPGK</fullName>
    </recommendedName>
</protein>
<evidence type="ECO:0000256" key="1">
    <source>
        <dbReference type="ARBA" id="ARBA00022490"/>
    </source>
</evidence>
<evidence type="ECO:0000256" key="4">
    <source>
        <dbReference type="ARBA" id="ARBA00022777"/>
    </source>
</evidence>
<evidence type="ECO:0000256" key="5">
    <source>
        <dbReference type="ARBA" id="ARBA00022842"/>
    </source>
</evidence>
<name>A0A7J7JL88_BUGNE</name>
<dbReference type="GO" id="GO:0046872">
    <property type="term" value="F:metal ion binding"/>
    <property type="evidence" value="ECO:0007669"/>
    <property type="project" value="UniProtKB-KW"/>
</dbReference>
<evidence type="ECO:0000256" key="6">
    <source>
        <dbReference type="ARBA" id="ARBA00023152"/>
    </source>
</evidence>
<dbReference type="PANTHER" id="PTHR21208">
    <property type="entry name" value="ADP-DEPENDENT GLUCOKINASE"/>
    <property type="match status" value="1"/>
</dbReference>
<dbReference type="SUPFAM" id="SSF53613">
    <property type="entry name" value="Ribokinase-like"/>
    <property type="match status" value="1"/>
</dbReference>
<keyword evidence="2" id="KW-0808">Transferase</keyword>
<dbReference type="EMBL" id="VXIV02002344">
    <property type="protein sequence ID" value="KAF6026128.1"/>
    <property type="molecule type" value="Genomic_DNA"/>
</dbReference>
<keyword evidence="5" id="KW-0460">Magnesium</keyword>
<keyword evidence="4" id="KW-0418">Kinase</keyword>
<dbReference type="InterPro" id="IPR007666">
    <property type="entry name" value="ADP_PFK/GK"/>
</dbReference>
<evidence type="ECO:0000256" key="3">
    <source>
        <dbReference type="ARBA" id="ARBA00022723"/>
    </source>
</evidence>
<accession>A0A7J7JL88</accession>
<dbReference type="Gene3D" id="3.40.1190.20">
    <property type="match status" value="1"/>
</dbReference>
<keyword evidence="3" id="KW-0479">Metal-binding</keyword>
<keyword evidence="1" id="KW-0963">Cytoplasm</keyword>
<gene>
    <name evidence="7" type="ORF">EB796_015563</name>
</gene>
<dbReference type="InterPro" id="IPR029056">
    <property type="entry name" value="Ribokinase-like"/>
</dbReference>
<dbReference type="AlphaFoldDB" id="A0A7J7JL88"/>
<dbReference type="GO" id="GO:0006006">
    <property type="term" value="P:glucose metabolic process"/>
    <property type="evidence" value="ECO:0007669"/>
    <property type="project" value="TreeGrafter"/>
</dbReference>
<organism evidence="7 8">
    <name type="scientific">Bugula neritina</name>
    <name type="common">Brown bryozoan</name>
    <name type="synonym">Sertularia neritina</name>
    <dbReference type="NCBI Taxonomy" id="10212"/>
    <lineage>
        <taxon>Eukaryota</taxon>
        <taxon>Metazoa</taxon>
        <taxon>Spiralia</taxon>
        <taxon>Lophotrochozoa</taxon>
        <taxon>Bryozoa</taxon>
        <taxon>Gymnolaemata</taxon>
        <taxon>Cheilostomatida</taxon>
        <taxon>Flustrina</taxon>
        <taxon>Buguloidea</taxon>
        <taxon>Bugulidae</taxon>
        <taxon>Bugula</taxon>
    </lineage>
</organism>
<evidence type="ECO:0000313" key="7">
    <source>
        <dbReference type="EMBL" id="KAF6026128.1"/>
    </source>
</evidence>
<dbReference type="PANTHER" id="PTHR21208:SF1">
    <property type="entry name" value="ADP-DEPENDENT GLUCOKINASE"/>
    <property type="match status" value="1"/>
</dbReference>
<dbReference type="GO" id="GO:0043843">
    <property type="term" value="F:ADP-specific glucokinase activity"/>
    <property type="evidence" value="ECO:0007669"/>
    <property type="project" value="TreeGrafter"/>
</dbReference>
<dbReference type="OrthoDB" id="5847021at2759"/>
<reference evidence="7" key="1">
    <citation type="submission" date="2020-06" db="EMBL/GenBank/DDBJ databases">
        <title>Draft genome of Bugula neritina, a colonial animal packing powerful symbionts and potential medicines.</title>
        <authorList>
            <person name="Rayko M."/>
        </authorList>
    </citation>
    <scope>NUCLEOTIDE SEQUENCE [LARGE SCALE GENOMIC DNA]</scope>
    <source>
        <strain evidence="7">Kwan_BN1</strain>
    </source>
</reference>
<evidence type="ECO:0008006" key="9">
    <source>
        <dbReference type="Google" id="ProtNLM"/>
    </source>
</evidence>
<keyword evidence="8" id="KW-1185">Reference proteome</keyword>
<keyword evidence="6" id="KW-0324">Glycolysis</keyword>
<proteinExistence type="predicted"/>
<evidence type="ECO:0000256" key="2">
    <source>
        <dbReference type="ARBA" id="ARBA00022679"/>
    </source>
</evidence>
<evidence type="ECO:0000313" key="8">
    <source>
        <dbReference type="Proteomes" id="UP000593567"/>
    </source>
</evidence>
<dbReference type="GO" id="GO:0006096">
    <property type="term" value="P:glycolytic process"/>
    <property type="evidence" value="ECO:0007669"/>
    <property type="project" value="UniProtKB-KW"/>
</dbReference>
<dbReference type="Proteomes" id="UP000593567">
    <property type="component" value="Unassembled WGS sequence"/>
</dbReference>
<dbReference type="PROSITE" id="PS51255">
    <property type="entry name" value="ADPK"/>
    <property type="match status" value="1"/>
</dbReference>
<dbReference type="GO" id="GO:0005783">
    <property type="term" value="C:endoplasmic reticulum"/>
    <property type="evidence" value="ECO:0007669"/>
    <property type="project" value="TreeGrafter"/>
</dbReference>
<dbReference type="Pfam" id="PF04587">
    <property type="entry name" value="ADP_PFK_GK"/>
    <property type="match status" value="1"/>
</dbReference>